<evidence type="ECO:0000256" key="3">
    <source>
        <dbReference type="ARBA" id="ARBA00022525"/>
    </source>
</evidence>
<dbReference type="Pfam" id="PF00143">
    <property type="entry name" value="Interferon"/>
    <property type="match status" value="1"/>
</dbReference>
<dbReference type="GO" id="GO:0005125">
    <property type="term" value="F:cytokine activity"/>
    <property type="evidence" value="ECO:0007669"/>
    <property type="project" value="UniProtKB-KW"/>
</dbReference>
<dbReference type="GO" id="GO:0005126">
    <property type="term" value="F:cytokine receptor binding"/>
    <property type="evidence" value="ECO:0007669"/>
    <property type="project" value="InterPro"/>
</dbReference>
<evidence type="ECO:0000256" key="6">
    <source>
        <dbReference type="SAM" id="SignalP"/>
    </source>
</evidence>
<evidence type="ECO:0000256" key="2">
    <source>
        <dbReference type="ARBA" id="ARBA00022514"/>
    </source>
</evidence>
<dbReference type="SUPFAM" id="SSF47266">
    <property type="entry name" value="4-helical cytokines"/>
    <property type="match status" value="1"/>
</dbReference>
<dbReference type="SMR" id="A0A1B1FFT0"/>
<keyword evidence="2" id="KW-0202">Cytokine</keyword>
<dbReference type="RefSeq" id="NP_001388244.1">
    <property type="nucleotide sequence ID" value="NM_001401315.1"/>
</dbReference>
<dbReference type="GO" id="GO:0051607">
    <property type="term" value="P:defense response to virus"/>
    <property type="evidence" value="ECO:0007669"/>
    <property type="project" value="UniProtKB-KW"/>
</dbReference>
<dbReference type="Gene3D" id="1.20.1250.10">
    <property type="match status" value="1"/>
</dbReference>
<keyword evidence="6" id="KW-0732">Signal</keyword>
<sequence length="213" mass="24567">MIHMLSIKTFLGLVLISIVQPKTCKWLRPKQEYLNSQILKTFEEMSPFEDYDETCQYDELPNIDGIYSISQTCAPPAAGRTSGQKLHWGPVLTICPKVEAAALAVREVLNETIRFYRKHHESMGCKQQAWERFQQLLYYQIHQLEGCIPETAANPVFNQTLSEQFAVLEKFIQEEENTPCLRDIIQSEIRRNLQLAAQLSSRARRQHLLQGTA</sequence>
<keyword evidence="5" id="KW-1015">Disulfide bond</keyword>
<protein>
    <submittedName>
        <fullName evidence="7">Type I interferon 2</fullName>
    </submittedName>
</protein>
<organism evidence="7">
    <name type="scientific">Xenopus laevis</name>
    <name type="common">African clawed frog</name>
    <dbReference type="NCBI Taxonomy" id="8355"/>
    <lineage>
        <taxon>Eukaryota</taxon>
        <taxon>Metazoa</taxon>
        <taxon>Chordata</taxon>
        <taxon>Craniata</taxon>
        <taxon>Vertebrata</taxon>
        <taxon>Euteleostomi</taxon>
        <taxon>Amphibia</taxon>
        <taxon>Batrachia</taxon>
        <taxon>Anura</taxon>
        <taxon>Pipoidea</taxon>
        <taxon>Pipidae</taxon>
        <taxon>Xenopodinae</taxon>
        <taxon>Xenopus</taxon>
        <taxon>Xenopus</taxon>
    </lineage>
</organism>
<dbReference type="GeneID" id="108702184"/>
<reference evidence="7" key="1">
    <citation type="journal article" date="2016" name="Sci. Rep.">
        <title>Expansion of amphibian intronless interferons revises the paradigm for interferon evolution and functional diversity.</title>
        <authorList>
            <person name="Sang Y."/>
            <person name="Liu Q."/>
            <person name="Lee J."/>
            <person name="Ma W."/>
            <person name="McVey D.S."/>
            <person name="Blecha F."/>
        </authorList>
    </citation>
    <scope>NUCLEOTIDE SEQUENCE</scope>
    <source>
        <strain evidence="7">Ifn2</strain>
    </source>
</reference>
<dbReference type="InterPro" id="IPR000471">
    <property type="entry name" value="Interferon_alpha/beta/delta"/>
</dbReference>
<feature type="chain" id="PRO_5008522189" evidence="6">
    <location>
        <begin position="22"/>
        <end position="213"/>
    </location>
</feature>
<comment type="subcellular location">
    <subcellularLocation>
        <location evidence="1">Secreted</location>
    </subcellularLocation>
</comment>
<dbReference type="EMBL" id="KU594562">
    <property type="protein sequence ID" value="ANQ43307.1"/>
    <property type="molecule type" value="Genomic_DNA"/>
</dbReference>
<evidence type="ECO:0000256" key="5">
    <source>
        <dbReference type="ARBA" id="ARBA00023157"/>
    </source>
</evidence>
<dbReference type="GO" id="GO:0005615">
    <property type="term" value="C:extracellular space"/>
    <property type="evidence" value="ECO:0007669"/>
    <property type="project" value="UniProtKB-KW"/>
</dbReference>
<evidence type="ECO:0000256" key="4">
    <source>
        <dbReference type="ARBA" id="ARBA00023118"/>
    </source>
</evidence>
<keyword evidence="3" id="KW-0964">Secreted</keyword>
<proteinExistence type="predicted"/>
<name>A0A1B1FFT0_XENLA</name>
<feature type="signal peptide" evidence="6">
    <location>
        <begin position="1"/>
        <end position="21"/>
    </location>
</feature>
<accession>A0A1B1FFT0</accession>
<evidence type="ECO:0000313" key="7">
    <source>
        <dbReference type="EMBL" id="ANQ43307.1"/>
    </source>
</evidence>
<dbReference type="AlphaFoldDB" id="A0A1B1FFT0"/>
<evidence type="ECO:0000256" key="1">
    <source>
        <dbReference type="ARBA" id="ARBA00004613"/>
    </source>
</evidence>
<dbReference type="InterPro" id="IPR009079">
    <property type="entry name" value="4_helix_cytokine-like_core"/>
</dbReference>
<keyword evidence="4" id="KW-0051">Antiviral defense</keyword>